<evidence type="ECO:0000256" key="3">
    <source>
        <dbReference type="ARBA" id="ARBA00022603"/>
    </source>
</evidence>
<keyword evidence="6" id="KW-0819">tRNA processing</keyword>
<dbReference type="PANTHER" id="PTHR23417">
    <property type="entry name" value="3-DEOXY-D-MANNO-OCTULOSONIC-ACID TRANSFERASE/TRNA GUANINE-N 7 - -METHYLTRANSFERASE"/>
    <property type="match status" value="1"/>
</dbReference>
<dbReference type="PANTHER" id="PTHR23417:SF14">
    <property type="entry name" value="PENTACOTRIPEPTIDE-REPEAT REGION OF PRORP DOMAIN-CONTAINING PROTEIN"/>
    <property type="match status" value="1"/>
</dbReference>
<keyword evidence="3" id="KW-0489">Methyltransferase</keyword>
<dbReference type="PROSITE" id="PS51625">
    <property type="entry name" value="SAM_MT_TRMB"/>
    <property type="match status" value="1"/>
</dbReference>
<accession>A0A6J7PWT0</accession>
<evidence type="ECO:0000256" key="5">
    <source>
        <dbReference type="ARBA" id="ARBA00022691"/>
    </source>
</evidence>
<name>A0A6J7PWT0_9ZZZZ</name>
<organism evidence="12">
    <name type="scientific">freshwater metagenome</name>
    <dbReference type="NCBI Taxonomy" id="449393"/>
    <lineage>
        <taxon>unclassified sequences</taxon>
        <taxon>metagenomes</taxon>
        <taxon>ecological metagenomes</taxon>
    </lineage>
</organism>
<dbReference type="NCBIfam" id="TIGR00091">
    <property type="entry name" value="tRNA (guanosine(46)-N7)-methyltransferase TrmB"/>
    <property type="match status" value="1"/>
</dbReference>
<dbReference type="HAMAP" id="MF_01057">
    <property type="entry name" value="tRNA_methyltr_TrmB"/>
    <property type="match status" value="1"/>
</dbReference>
<evidence type="ECO:0000256" key="2">
    <source>
        <dbReference type="ARBA" id="ARBA00011977"/>
    </source>
</evidence>
<dbReference type="EMBL" id="CAFBIY010000047">
    <property type="protein sequence ID" value="CAB4850113.1"/>
    <property type="molecule type" value="Genomic_DNA"/>
</dbReference>
<dbReference type="EMBL" id="CAFAAV010000290">
    <property type="protein sequence ID" value="CAB4835152.1"/>
    <property type="molecule type" value="Genomic_DNA"/>
</dbReference>
<dbReference type="Gene3D" id="3.40.50.150">
    <property type="entry name" value="Vaccinia Virus protein VP39"/>
    <property type="match status" value="1"/>
</dbReference>
<proteinExistence type="inferred from homology"/>
<evidence type="ECO:0000313" key="8">
    <source>
        <dbReference type="EMBL" id="CAB4719657.1"/>
    </source>
</evidence>
<dbReference type="InterPro" id="IPR003358">
    <property type="entry name" value="tRNA_(Gua-N-7)_MeTrfase_Trmb"/>
</dbReference>
<sequence length="186" mass="20515">MAVEGAPLNWTELFGTLPVVLEIGFGGGEAVVALAAARPDEAIVGVDVHTPGVAHVLDAVEANGWRHVRVVDGDVLEFLPRVPAGSLESVRMYFPDPWPKNKQRHRRLFRPDVVSALVDRLRVGGSLHVATDVEDYARQVVEVAEADGRLRGGVVARPEWRPLTRFEQRGLDAGRTPHDLIYERLH</sequence>
<reference evidence="12" key="1">
    <citation type="submission" date="2020-05" db="EMBL/GenBank/DDBJ databases">
        <authorList>
            <person name="Chiriac C."/>
            <person name="Salcher M."/>
            <person name="Ghai R."/>
            <person name="Kavagutti S V."/>
        </authorList>
    </citation>
    <scope>NUCLEOTIDE SEQUENCE</scope>
</reference>
<dbReference type="GO" id="GO:0008176">
    <property type="term" value="F:tRNA (guanine(46)-N7)-methyltransferase activity"/>
    <property type="evidence" value="ECO:0007669"/>
    <property type="project" value="UniProtKB-EC"/>
</dbReference>
<dbReference type="EMBL" id="CAFBMT010000006">
    <property type="protein sequence ID" value="CAB4929551.1"/>
    <property type="molecule type" value="Genomic_DNA"/>
</dbReference>
<dbReference type="InterPro" id="IPR055361">
    <property type="entry name" value="tRNA_methyltr_TrmB_bact"/>
</dbReference>
<dbReference type="EMBL" id="CAEZYF010000006">
    <property type="protein sequence ID" value="CAB4719657.1"/>
    <property type="molecule type" value="Genomic_DNA"/>
</dbReference>
<gene>
    <name evidence="8" type="ORF">UFOPK2656_01229</name>
    <name evidence="9" type="ORF">UFOPK3099_02679</name>
    <name evidence="10" type="ORF">UFOPK3267_01085</name>
    <name evidence="11" type="ORF">UFOPK3651_01386</name>
    <name evidence="12" type="ORF">UFOPK3931_02562</name>
    <name evidence="7" type="ORF">UFOPK4189_01303</name>
</gene>
<dbReference type="SUPFAM" id="SSF53335">
    <property type="entry name" value="S-adenosyl-L-methionine-dependent methyltransferases"/>
    <property type="match status" value="1"/>
</dbReference>
<dbReference type="InterPro" id="IPR029063">
    <property type="entry name" value="SAM-dependent_MTases_sf"/>
</dbReference>
<dbReference type="EC" id="2.1.1.33" evidence="2"/>
<evidence type="ECO:0000256" key="4">
    <source>
        <dbReference type="ARBA" id="ARBA00022679"/>
    </source>
</evidence>
<protein>
    <recommendedName>
        <fullName evidence="2">tRNA (guanine(46)-N(7))-methyltransferase</fullName>
        <ecNumber evidence="2">2.1.1.33</ecNumber>
    </recommendedName>
</protein>
<evidence type="ECO:0000313" key="7">
    <source>
        <dbReference type="EMBL" id="CAB4363522.1"/>
    </source>
</evidence>
<dbReference type="Pfam" id="PF02390">
    <property type="entry name" value="Methyltransf_4"/>
    <property type="match status" value="1"/>
</dbReference>
<evidence type="ECO:0000313" key="12">
    <source>
        <dbReference type="EMBL" id="CAB5006534.1"/>
    </source>
</evidence>
<evidence type="ECO:0000313" key="10">
    <source>
        <dbReference type="EMBL" id="CAB4850113.1"/>
    </source>
</evidence>
<dbReference type="CDD" id="cd02440">
    <property type="entry name" value="AdoMet_MTases"/>
    <property type="match status" value="1"/>
</dbReference>
<keyword evidence="5" id="KW-0949">S-adenosyl-L-methionine</keyword>
<evidence type="ECO:0000256" key="6">
    <source>
        <dbReference type="ARBA" id="ARBA00022694"/>
    </source>
</evidence>
<keyword evidence="4" id="KW-0808">Transferase</keyword>
<dbReference type="GO" id="GO:0043527">
    <property type="term" value="C:tRNA methyltransferase complex"/>
    <property type="evidence" value="ECO:0007669"/>
    <property type="project" value="TreeGrafter"/>
</dbReference>
<dbReference type="EMBL" id="CAFBOL010000091">
    <property type="protein sequence ID" value="CAB5006534.1"/>
    <property type="molecule type" value="Genomic_DNA"/>
</dbReference>
<evidence type="ECO:0000313" key="9">
    <source>
        <dbReference type="EMBL" id="CAB4835152.1"/>
    </source>
</evidence>
<evidence type="ECO:0000256" key="1">
    <source>
        <dbReference type="ARBA" id="ARBA00000142"/>
    </source>
</evidence>
<dbReference type="AlphaFoldDB" id="A0A6J7PWT0"/>
<dbReference type="EMBL" id="CAESGF010000006">
    <property type="protein sequence ID" value="CAB4363522.1"/>
    <property type="molecule type" value="Genomic_DNA"/>
</dbReference>
<comment type="catalytic activity">
    <reaction evidence="1">
        <text>guanosine(46) in tRNA + S-adenosyl-L-methionine = N(7)-methylguanosine(46) in tRNA + S-adenosyl-L-homocysteine</text>
        <dbReference type="Rhea" id="RHEA:42708"/>
        <dbReference type="Rhea" id="RHEA-COMP:10188"/>
        <dbReference type="Rhea" id="RHEA-COMP:10189"/>
        <dbReference type="ChEBI" id="CHEBI:57856"/>
        <dbReference type="ChEBI" id="CHEBI:59789"/>
        <dbReference type="ChEBI" id="CHEBI:74269"/>
        <dbReference type="ChEBI" id="CHEBI:74480"/>
        <dbReference type="EC" id="2.1.1.33"/>
    </reaction>
</comment>
<evidence type="ECO:0000313" key="11">
    <source>
        <dbReference type="EMBL" id="CAB4929551.1"/>
    </source>
</evidence>